<evidence type="ECO:0008006" key="3">
    <source>
        <dbReference type="Google" id="ProtNLM"/>
    </source>
</evidence>
<dbReference type="Proteomes" id="UP000005324">
    <property type="component" value="Unassembled WGS sequence"/>
</dbReference>
<name>D5RJ97_9PROT</name>
<evidence type="ECO:0000313" key="1">
    <source>
        <dbReference type="EMBL" id="EFH12618.1"/>
    </source>
</evidence>
<dbReference type="HOGENOM" id="CLU_787284_0_0_5"/>
<organism evidence="1 2">
    <name type="scientific">Pseudoroseomonas cervicalis ATCC 49957</name>
    <dbReference type="NCBI Taxonomy" id="525371"/>
    <lineage>
        <taxon>Bacteria</taxon>
        <taxon>Pseudomonadati</taxon>
        <taxon>Pseudomonadota</taxon>
        <taxon>Alphaproteobacteria</taxon>
        <taxon>Acetobacterales</taxon>
        <taxon>Roseomonadaceae</taxon>
        <taxon>Roseomonas</taxon>
    </lineage>
</organism>
<accession>D5RJ97</accession>
<evidence type="ECO:0000313" key="2">
    <source>
        <dbReference type="Proteomes" id="UP000005324"/>
    </source>
</evidence>
<comment type="caution">
    <text evidence="1">The sequence shown here is derived from an EMBL/GenBank/DDBJ whole genome shotgun (WGS) entry which is preliminary data.</text>
</comment>
<dbReference type="EMBL" id="ADVL01000191">
    <property type="protein sequence ID" value="EFH12618.1"/>
    <property type="molecule type" value="Genomic_DNA"/>
</dbReference>
<sequence length="352" mass="39751">MDLSERSRSRDAMWATCANFLLLCNFEVTTADCLAENDALLDAWQEQFGAQCWHLLGRSAQAFLARRHKEAVDLIDQARHVEADNPFEIPTLQKSMHCVLPWEEMRWEALTTTAAPAPAWELDLRHEVARGSVVHLCAADAGYFAKFGEAFVRSALKAGFSDLIHLHVVNPDARSRELVNLIHGLPGIKVNFSFSEYRDQPHTKAYYATARFIFASRVMDLYGCDLLISDIDVALQQDAKDFALQFAGADVGVRVRPVKNYFPWKTVIVNLVYLRNCEASRNALSYVGKYFWLIVGDKSRSEIWGVDQSAFFFAVTLQPDATPILDMNKLSDRYVSFAGNDKIAWASRILSN</sequence>
<reference evidence="1 2" key="1">
    <citation type="submission" date="2010-04" db="EMBL/GenBank/DDBJ databases">
        <authorList>
            <person name="Qin X."/>
            <person name="Bachman B."/>
            <person name="Battles P."/>
            <person name="Bell A."/>
            <person name="Bess C."/>
            <person name="Bickham C."/>
            <person name="Chaboub L."/>
            <person name="Chen D."/>
            <person name="Coyle M."/>
            <person name="Deiros D.R."/>
            <person name="Dinh H."/>
            <person name="Forbes L."/>
            <person name="Fowler G."/>
            <person name="Francisco L."/>
            <person name="Fu Q."/>
            <person name="Gubbala S."/>
            <person name="Hale W."/>
            <person name="Han Y."/>
            <person name="Hemphill L."/>
            <person name="Highlander S.K."/>
            <person name="Hirani K."/>
            <person name="Hogues M."/>
            <person name="Jackson L."/>
            <person name="Jakkamsetti A."/>
            <person name="Javaid M."/>
            <person name="Jiang H."/>
            <person name="Korchina V."/>
            <person name="Kovar C."/>
            <person name="Lara F."/>
            <person name="Lee S."/>
            <person name="Mata R."/>
            <person name="Mathew T."/>
            <person name="Moen C."/>
            <person name="Morales K."/>
            <person name="Munidasa M."/>
            <person name="Nazareth L."/>
            <person name="Ngo R."/>
            <person name="Nguyen L."/>
            <person name="Okwuonu G."/>
            <person name="Ongeri F."/>
            <person name="Patil S."/>
            <person name="Petrosino J."/>
            <person name="Pham C."/>
            <person name="Pham P."/>
            <person name="Pu L.-L."/>
            <person name="Puazo M."/>
            <person name="Raj R."/>
            <person name="Reid J."/>
            <person name="Rouhana J."/>
            <person name="Saada N."/>
            <person name="Shang Y."/>
            <person name="Simmons D."/>
            <person name="Thornton R."/>
            <person name="Warren J."/>
            <person name="Weissenberger G."/>
            <person name="Zhang J."/>
            <person name="Zhang L."/>
            <person name="Zhou C."/>
            <person name="Zhu D."/>
            <person name="Muzny D."/>
            <person name="Worley K."/>
            <person name="Gibbs R."/>
        </authorList>
    </citation>
    <scope>NUCLEOTIDE SEQUENCE [LARGE SCALE GENOMIC DNA]</scope>
    <source>
        <strain evidence="1 2">ATCC 49957</strain>
    </source>
</reference>
<gene>
    <name evidence="1" type="ORF">HMPREF0731_1157</name>
</gene>
<dbReference type="AlphaFoldDB" id="D5RJ97"/>
<keyword evidence="2" id="KW-1185">Reference proteome</keyword>
<proteinExistence type="predicted"/>
<protein>
    <recommendedName>
        <fullName evidence="3">Glycosyltransferase, family 8</fullName>
    </recommendedName>
</protein>